<gene>
    <name evidence="1" type="ORF">ACFSKV_13220</name>
</gene>
<proteinExistence type="predicted"/>
<dbReference type="RefSeq" id="WP_380803554.1">
    <property type="nucleotide sequence ID" value="NZ_JBHUIV010000018.1"/>
</dbReference>
<reference evidence="2" key="1">
    <citation type="journal article" date="2019" name="Int. J. Syst. Evol. Microbiol.">
        <title>The Global Catalogue of Microorganisms (GCM) 10K type strain sequencing project: providing services to taxonomists for standard genome sequencing and annotation.</title>
        <authorList>
            <consortium name="The Broad Institute Genomics Platform"/>
            <consortium name="The Broad Institute Genome Sequencing Center for Infectious Disease"/>
            <person name="Wu L."/>
            <person name="Ma J."/>
        </authorList>
    </citation>
    <scope>NUCLEOTIDE SEQUENCE [LARGE SCALE GENOMIC DNA]</scope>
    <source>
        <strain evidence="2">KCTC 19812</strain>
    </source>
</reference>
<evidence type="ECO:0000313" key="1">
    <source>
        <dbReference type="EMBL" id="MFD2202530.1"/>
    </source>
</evidence>
<protein>
    <submittedName>
        <fullName evidence="1">Uncharacterized protein</fullName>
    </submittedName>
</protein>
<keyword evidence="2" id="KW-1185">Reference proteome</keyword>
<organism evidence="1 2">
    <name type="scientific">Shivajiella indica</name>
    <dbReference type="NCBI Taxonomy" id="872115"/>
    <lineage>
        <taxon>Bacteria</taxon>
        <taxon>Pseudomonadati</taxon>
        <taxon>Bacteroidota</taxon>
        <taxon>Cytophagia</taxon>
        <taxon>Cytophagales</taxon>
        <taxon>Cyclobacteriaceae</taxon>
        <taxon>Shivajiella</taxon>
    </lineage>
</organism>
<comment type="caution">
    <text evidence="1">The sequence shown here is derived from an EMBL/GenBank/DDBJ whole genome shotgun (WGS) entry which is preliminary data.</text>
</comment>
<sequence>MDQTAKLDFPFWENSKSFFEHFNQQTELILQLFTELCNAFPQTTLESFFANAKGCKVSKGNQLEGMPYQVLDIIRDFDLNHGFNIRLLNWWGYGLFIFITYGSDTAKSFQRIIPIHFEGYSLSKSSTPYEYKKAIIESETLDSKNLGMELRKSKHVQIWKKLPVYENPTDTLNALKEMIQSILDIHT</sequence>
<evidence type="ECO:0000313" key="2">
    <source>
        <dbReference type="Proteomes" id="UP001597414"/>
    </source>
</evidence>
<dbReference type="Proteomes" id="UP001597414">
    <property type="component" value="Unassembled WGS sequence"/>
</dbReference>
<name>A0ABW5BA60_9BACT</name>
<accession>A0ABW5BA60</accession>
<dbReference type="EMBL" id="JBHUIV010000018">
    <property type="protein sequence ID" value="MFD2202530.1"/>
    <property type="molecule type" value="Genomic_DNA"/>
</dbReference>